<keyword evidence="6 12" id="KW-0328">Glycosyltransferase</keyword>
<keyword evidence="8 12" id="KW-0256">Endoplasmic reticulum</keyword>
<feature type="domain" description="Glycosyl transferase family 28 C-terminal" evidence="13">
    <location>
        <begin position="4"/>
        <end position="112"/>
    </location>
</feature>
<evidence type="ECO:0000256" key="4">
    <source>
        <dbReference type="ARBA" id="ARBA00012614"/>
    </source>
</evidence>
<comment type="similarity">
    <text evidence="2 12">Belongs to the glycosyltransferase 28 family.</text>
</comment>
<evidence type="ECO:0000256" key="7">
    <source>
        <dbReference type="ARBA" id="ARBA00022679"/>
    </source>
</evidence>
<evidence type="ECO:0000313" key="14">
    <source>
        <dbReference type="EMBL" id="KAF9510637.1"/>
    </source>
</evidence>
<comment type="subunit">
    <text evidence="3 12">Heterodimer with ALG14 to form a functional enzyme.</text>
</comment>
<organism evidence="14 15">
    <name type="scientific">Hydnum rufescens UP504</name>
    <dbReference type="NCBI Taxonomy" id="1448309"/>
    <lineage>
        <taxon>Eukaryota</taxon>
        <taxon>Fungi</taxon>
        <taxon>Dikarya</taxon>
        <taxon>Basidiomycota</taxon>
        <taxon>Agaricomycotina</taxon>
        <taxon>Agaricomycetes</taxon>
        <taxon>Cantharellales</taxon>
        <taxon>Hydnaceae</taxon>
        <taxon>Hydnum</taxon>
    </lineage>
</organism>
<dbReference type="InterPro" id="IPR039042">
    <property type="entry name" value="Alg13-like"/>
</dbReference>
<sequence>MAALVTVGSTRFDALVDVVLTMDCLHAFRERGYTRLIVQYGNSHWTQPAKEWVEEGIHISAFTFKPSLLEDVENAALVISHAGAGTILDVLRAAKPLIVIPNNSLMDDHQTNSPASSPGSKPLDHSCALFRHTHRDLVEAIRSLEVESMTPFPRYDGSRFQTILDEEMGYL</sequence>
<dbReference type="GO" id="GO:0005783">
    <property type="term" value="C:endoplasmic reticulum"/>
    <property type="evidence" value="ECO:0007669"/>
    <property type="project" value="UniProtKB-SubCell"/>
</dbReference>
<dbReference type="OrthoDB" id="20273at2759"/>
<dbReference type="AlphaFoldDB" id="A0A9P6DR16"/>
<dbReference type="GO" id="GO:0004577">
    <property type="term" value="F:N-acetylglucosaminyldiphosphodolichol N-acetylglucosaminyltransferase activity"/>
    <property type="evidence" value="ECO:0007669"/>
    <property type="project" value="UniProtKB-EC"/>
</dbReference>
<dbReference type="EC" id="2.4.1.141" evidence="4 12"/>
<evidence type="ECO:0000313" key="15">
    <source>
        <dbReference type="Proteomes" id="UP000886523"/>
    </source>
</evidence>
<evidence type="ECO:0000256" key="6">
    <source>
        <dbReference type="ARBA" id="ARBA00022676"/>
    </source>
</evidence>
<dbReference type="EMBL" id="MU129013">
    <property type="protein sequence ID" value="KAF9510637.1"/>
    <property type="molecule type" value="Genomic_DNA"/>
</dbReference>
<keyword evidence="15" id="KW-1185">Reference proteome</keyword>
<evidence type="ECO:0000256" key="1">
    <source>
        <dbReference type="ARBA" id="ARBA00004240"/>
    </source>
</evidence>
<keyword evidence="7 12" id="KW-0808">Transferase</keyword>
<accession>A0A9P6DR16</accession>
<evidence type="ECO:0000256" key="12">
    <source>
        <dbReference type="RuleBase" id="RU362128"/>
    </source>
</evidence>
<dbReference type="InterPro" id="IPR007235">
    <property type="entry name" value="Glyco_trans_28_C"/>
</dbReference>
<dbReference type="GO" id="GO:0006488">
    <property type="term" value="P:dolichol-linked oligosaccharide biosynthetic process"/>
    <property type="evidence" value="ECO:0007669"/>
    <property type="project" value="InterPro"/>
</dbReference>
<comment type="function">
    <text evidence="9 12">Involved in protein N-glycosylation. Essential for the second step of the dolichol-linked oligosaccharide pathway.</text>
</comment>
<protein>
    <recommendedName>
        <fullName evidence="5 12">UDP-N-acetylglucosamine transferase subunit ALG13</fullName>
        <ecNumber evidence="4 12">2.4.1.141</ecNumber>
    </recommendedName>
    <alternativeName>
        <fullName evidence="10 12">Asparagine-linked glycosylation protein 13</fullName>
    </alternativeName>
</protein>
<proteinExistence type="inferred from homology"/>
<evidence type="ECO:0000256" key="10">
    <source>
        <dbReference type="ARBA" id="ARBA00032061"/>
    </source>
</evidence>
<comment type="caution">
    <text evidence="14">The sequence shown here is derived from an EMBL/GenBank/DDBJ whole genome shotgun (WGS) entry which is preliminary data.</text>
</comment>
<evidence type="ECO:0000256" key="2">
    <source>
        <dbReference type="ARBA" id="ARBA00006962"/>
    </source>
</evidence>
<evidence type="ECO:0000256" key="8">
    <source>
        <dbReference type="ARBA" id="ARBA00022824"/>
    </source>
</evidence>
<evidence type="ECO:0000256" key="3">
    <source>
        <dbReference type="ARBA" id="ARBA00011198"/>
    </source>
</evidence>
<dbReference type="Proteomes" id="UP000886523">
    <property type="component" value="Unassembled WGS sequence"/>
</dbReference>
<comment type="subcellular location">
    <subcellularLocation>
        <location evidence="1 12">Endoplasmic reticulum</location>
    </subcellularLocation>
</comment>
<dbReference type="SUPFAM" id="SSF53756">
    <property type="entry name" value="UDP-Glycosyltransferase/glycogen phosphorylase"/>
    <property type="match status" value="1"/>
</dbReference>
<name>A0A9P6DR16_9AGAM</name>
<gene>
    <name evidence="12" type="primary">ALG13</name>
    <name evidence="14" type="ORF">BS47DRAFT_1373292</name>
</gene>
<comment type="catalytic activity">
    <reaction evidence="11">
        <text>an N-acetyl-alpha-D-glucosaminyl-diphospho-di-trans,poly-cis-dolichol + UDP-N-acetyl-alpha-D-glucosamine = an N,N'-diacetylchitobiosyl-diphospho-di-trans,poly-cis-dolichol + UDP + H(+)</text>
        <dbReference type="Rhea" id="RHEA:23380"/>
        <dbReference type="Rhea" id="RHEA-COMP:19507"/>
        <dbReference type="Rhea" id="RHEA-COMP:19510"/>
        <dbReference type="ChEBI" id="CHEBI:15378"/>
        <dbReference type="ChEBI" id="CHEBI:57269"/>
        <dbReference type="ChEBI" id="CHEBI:57705"/>
        <dbReference type="ChEBI" id="CHEBI:58223"/>
        <dbReference type="ChEBI" id="CHEBI:58427"/>
        <dbReference type="EC" id="2.4.1.141"/>
    </reaction>
</comment>
<evidence type="ECO:0000256" key="11">
    <source>
        <dbReference type="ARBA" id="ARBA00048184"/>
    </source>
</evidence>
<dbReference type="Gene3D" id="3.40.50.2000">
    <property type="entry name" value="Glycogen Phosphorylase B"/>
    <property type="match status" value="1"/>
</dbReference>
<evidence type="ECO:0000259" key="13">
    <source>
        <dbReference type="Pfam" id="PF04101"/>
    </source>
</evidence>
<evidence type="ECO:0000256" key="9">
    <source>
        <dbReference type="ARBA" id="ARBA00024804"/>
    </source>
</evidence>
<dbReference type="PANTHER" id="PTHR12867">
    <property type="entry name" value="GLYCOSYL TRANSFERASE-RELATED"/>
    <property type="match status" value="1"/>
</dbReference>
<dbReference type="Pfam" id="PF04101">
    <property type="entry name" value="Glyco_tran_28_C"/>
    <property type="match status" value="1"/>
</dbReference>
<dbReference type="PANTHER" id="PTHR12867:SF6">
    <property type="entry name" value="N-ACETYLGLUCOSAMINYLDIPHOSPHODOLICHOL N-ACETYLGLUCOSAMINYLTRANSFERASE"/>
    <property type="match status" value="1"/>
</dbReference>
<reference evidence="14" key="1">
    <citation type="journal article" date="2020" name="Nat. Commun.">
        <title>Large-scale genome sequencing of mycorrhizal fungi provides insights into the early evolution of symbiotic traits.</title>
        <authorList>
            <person name="Miyauchi S."/>
            <person name="Kiss E."/>
            <person name="Kuo A."/>
            <person name="Drula E."/>
            <person name="Kohler A."/>
            <person name="Sanchez-Garcia M."/>
            <person name="Morin E."/>
            <person name="Andreopoulos B."/>
            <person name="Barry K.W."/>
            <person name="Bonito G."/>
            <person name="Buee M."/>
            <person name="Carver A."/>
            <person name="Chen C."/>
            <person name="Cichocki N."/>
            <person name="Clum A."/>
            <person name="Culley D."/>
            <person name="Crous P.W."/>
            <person name="Fauchery L."/>
            <person name="Girlanda M."/>
            <person name="Hayes R.D."/>
            <person name="Keri Z."/>
            <person name="LaButti K."/>
            <person name="Lipzen A."/>
            <person name="Lombard V."/>
            <person name="Magnuson J."/>
            <person name="Maillard F."/>
            <person name="Murat C."/>
            <person name="Nolan M."/>
            <person name="Ohm R.A."/>
            <person name="Pangilinan J."/>
            <person name="Pereira M.F."/>
            <person name="Perotto S."/>
            <person name="Peter M."/>
            <person name="Pfister S."/>
            <person name="Riley R."/>
            <person name="Sitrit Y."/>
            <person name="Stielow J.B."/>
            <person name="Szollosi G."/>
            <person name="Zifcakova L."/>
            <person name="Stursova M."/>
            <person name="Spatafora J.W."/>
            <person name="Tedersoo L."/>
            <person name="Vaario L.M."/>
            <person name="Yamada A."/>
            <person name="Yan M."/>
            <person name="Wang P."/>
            <person name="Xu J."/>
            <person name="Bruns T."/>
            <person name="Baldrian P."/>
            <person name="Vilgalys R."/>
            <person name="Dunand C."/>
            <person name="Henrissat B."/>
            <person name="Grigoriev I.V."/>
            <person name="Hibbett D."/>
            <person name="Nagy L.G."/>
            <person name="Martin F.M."/>
        </authorList>
    </citation>
    <scope>NUCLEOTIDE SEQUENCE</scope>
    <source>
        <strain evidence="14">UP504</strain>
    </source>
</reference>
<evidence type="ECO:0000256" key="5">
    <source>
        <dbReference type="ARBA" id="ARBA00017468"/>
    </source>
</evidence>